<dbReference type="EMBL" id="JAVAIM010000001">
    <property type="protein sequence ID" value="MDP4574115.1"/>
    <property type="molecule type" value="Genomic_DNA"/>
</dbReference>
<keyword evidence="3" id="KW-1185">Reference proteome</keyword>
<feature type="transmembrane region" description="Helical" evidence="1">
    <location>
        <begin position="59"/>
        <end position="80"/>
    </location>
</feature>
<feature type="transmembrane region" description="Helical" evidence="1">
    <location>
        <begin position="30"/>
        <end position="47"/>
    </location>
</feature>
<feature type="transmembrane region" description="Helical" evidence="1">
    <location>
        <begin position="119"/>
        <end position="136"/>
    </location>
</feature>
<organism evidence="2 3">
    <name type="scientific">Qipengyuania profundimaris</name>
    <dbReference type="NCBI Taxonomy" id="3067652"/>
    <lineage>
        <taxon>Bacteria</taxon>
        <taxon>Pseudomonadati</taxon>
        <taxon>Pseudomonadota</taxon>
        <taxon>Alphaproteobacteria</taxon>
        <taxon>Sphingomonadales</taxon>
        <taxon>Erythrobacteraceae</taxon>
        <taxon>Qipengyuania</taxon>
    </lineage>
</organism>
<protein>
    <submittedName>
        <fullName evidence="2">Uncharacterized protein</fullName>
    </submittedName>
</protein>
<comment type="caution">
    <text evidence="2">The sequence shown here is derived from an EMBL/GenBank/DDBJ whole genome shotgun (WGS) entry which is preliminary data.</text>
</comment>
<reference evidence="2 3" key="1">
    <citation type="submission" date="2023-08" db="EMBL/GenBank/DDBJ databases">
        <title>genomic of G39.</title>
        <authorList>
            <person name="Wang Y."/>
        </authorList>
    </citation>
    <scope>NUCLEOTIDE SEQUENCE [LARGE SCALE GENOMIC DNA]</scope>
    <source>
        <strain evidence="2 3">G39</strain>
    </source>
</reference>
<proteinExistence type="predicted"/>
<sequence length="145" mass="16270">MTRFAIQVVLILLVFAAAWRFGAKPEKAVATIYATMLFLDVGKVLLVGQWDDGSYGSLITFRFLLDLAAFIGVASIALLYDRWWTLWVGSAQLLALCAHLLKAVQAPLNPLVYSTMERWPVWIAIVVTGLGTYLHWTRNRRIGDT</sequence>
<keyword evidence="1" id="KW-1133">Transmembrane helix</keyword>
<gene>
    <name evidence="2" type="ORF">Q9K02_03040</name>
</gene>
<keyword evidence="1" id="KW-0812">Transmembrane</keyword>
<evidence type="ECO:0000313" key="2">
    <source>
        <dbReference type="EMBL" id="MDP4574115.1"/>
    </source>
</evidence>
<evidence type="ECO:0000256" key="1">
    <source>
        <dbReference type="SAM" id="Phobius"/>
    </source>
</evidence>
<accession>A0ABT9HM89</accession>
<dbReference type="RefSeq" id="WP_305931562.1">
    <property type="nucleotide sequence ID" value="NZ_JAVAIM010000001.1"/>
</dbReference>
<name>A0ABT9HM89_9SPHN</name>
<keyword evidence="1" id="KW-0472">Membrane</keyword>
<dbReference type="Proteomes" id="UP001240639">
    <property type="component" value="Unassembled WGS sequence"/>
</dbReference>
<evidence type="ECO:0000313" key="3">
    <source>
        <dbReference type="Proteomes" id="UP001240639"/>
    </source>
</evidence>